<keyword evidence="9" id="KW-0904">Protein phosphatase</keyword>
<evidence type="ECO:0000256" key="5">
    <source>
        <dbReference type="ARBA" id="ARBA00022692"/>
    </source>
</evidence>
<dbReference type="FunFam" id="3.90.190.10:FF:000033">
    <property type="entry name" value="receptor-type tyrosine-protein phosphatase C isoform X1"/>
    <property type="match status" value="1"/>
</dbReference>
<keyword evidence="12" id="KW-0325">Glycoprotein</keyword>
<evidence type="ECO:0000256" key="4">
    <source>
        <dbReference type="ARBA" id="ARBA00022553"/>
    </source>
</evidence>
<feature type="compositionally biased region" description="Acidic residues" evidence="17">
    <location>
        <begin position="945"/>
        <end position="958"/>
    </location>
</feature>
<keyword evidence="10 18" id="KW-1133">Transmembrane helix</keyword>
<feature type="region of interest" description="Disordered" evidence="17">
    <location>
        <begin position="23"/>
        <end position="108"/>
    </location>
</feature>
<evidence type="ECO:0000256" key="9">
    <source>
        <dbReference type="ARBA" id="ARBA00022912"/>
    </source>
</evidence>
<dbReference type="SUPFAM" id="SSF52799">
    <property type="entry name" value="(Phosphotyrosine protein) phosphatases II"/>
    <property type="match status" value="2"/>
</dbReference>
<evidence type="ECO:0000256" key="6">
    <source>
        <dbReference type="ARBA" id="ARBA00022729"/>
    </source>
</evidence>
<dbReference type="InterPro" id="IPR003595">
    <property type="entry name" value="Tyr_Pase_cat"/>
</dbReference>
<dbReference type="FunFam" id="3.90.190.10:FF:000042">
    <property type="entry name" value="receptor-type tyrosine-protein phosphatase C isoform X1"/>
    <property type="match status" value="1"/>
</dbReference>
<feature type="domain" description="Tyrosine specific protein phosphatases" evidence="21">
    <location>
        <begin position="779"/>
        <end position="850"/>
    </location>
</feature>
<dbReference type="SMART" id="SM00404">
    <property type="entry name" value="PTPc_motif"/>
    <property type="match status" value="2"/>
</dbReference>
<dbReference type="InterPro" id="IPR003961">
    <property type="entry name" value="FN3_dom"/>
</dbReference>
<feature type="compositionally biased region" description="Low complexity" evidence="17">
    <location>
        <begin position="62"/>
        <end position="105"/>
    </location>
</feature>
<evidence type="ECO:0000259" key="21">
    <source>
        <dbReference type="PROSITE" id="PS50056"/>
    </source>
</evidence>
<evidence type="ECO:0000313" key="24">
    <source>
        <dbReference type="Proteomes" id="UP000314986"/>
    </source>
</evidence>
<evidence type="ECO:0000256" key="18">
    <source>
        <dbReference type="SAM" id="Phobius"/>
    </source>
</evidence>
<dbReference type="PANTHER" id="PTHR19134:SF539">
    <property type="entry name" value="RECEPTOR-TYPE TYROSINE-PROTEIN PHOSPHATASE C"/>
    <property type="match status" value="1"/>
</dbReference>
<dbReference type="CDD" id="cd14557">
    <property type="entry name" value="R-PTPc-C-1"/>
    <property type="match status" value="1"/>
</dbReference>
<accession>A0A4W3I3S9</accession>
<comment type="subcellular location">
    <subcellularLocation>
        <location evidence="1">Cell membrane</location>
        <topology evidence="1">Single-pass type I membrane protein</topology>
    </subcellularLocation>
</comment>
<name>A0A4W3I3S9_CALMI</name>
<evidence type="ECO:0000256" key="16">
    <source>
        <dbReference type="ARBA" id="ARBA00078812"/>
    </source>
</evidence>
<organism evidence="23 24">
    <name type="scientific">Callorhinchus milii</name>
    <name type="common">Ghost shark</name>
    <dbReference type="NCBI Taxonomy" id="7868"/>
    <lineage>
        <taxon>Eukaryota</taxon>
        <taxon>Metazoa</taxon>
        <taxon>Chordata</taxon>
        <taxon>Craniata</taxon>
        <taxon>Vertebrata</taxon>
        <taxon>Chondrichthyes</taxon>
        <taxon>Holocephali</taxon>
        <taxon>Chimaeriformes</taxon>
        <taxon>Callorhinchidae</taxon>
        <taxon>Callorhinchus</taxon>
    </lineage>
</organism>
<protein>
    <recommendedName>
        <fullName evidence="15">Receptor-type tyrosine-protein phosphatase C</fullName>
        <ecNumber evidence="2">3.1.3.48</ecNumber>
    </recommendedName>
    <alternativeName>
        <fullName evidence="16">Leukocyte common antigen</fullName>
    </alternativeName>
</protein>
<reference evidence="24" key="3">
    <citation type="journal article" date="2014" name="Nature">
        <title>Elephant shark genome provides unique insights into gnathostome evolution.</title>
        <authorList>
            <consortium name="International Elephant Shark Genome Sequencing Consortium"/>
            <person name="Venkatesh B."/>
            <person name="Lee A.P."/>
            <person name="Ravi V."/>
            <person name="Maurya A.K."/>
            <person name="Lian M.M."/>
            <person name="Swann J.B."/>
            <person name="Ohta Y."/>
            <person name="Flajnik M.F."/>
            <person name="Sutoh Y."/>
            <person name="Kasahara M."/>
            <person name="Hoon S."/>
            <person name="Gangu V."/>
            <person name="Roy S.W."/>
            <person name="Irimia M."/>
            <person name="Korzh V."/>
            <person name="Kondrychyn I."/>
            <person name="Lim Z.W."/>
            <person name="Tay B.H."/>
            <person name="Tohari S."/>
            <person name="Kong K.W."/>
            <person name="Ho S."/>
            <person name="Lorente-Galdos B."/>
            <person name="Quilez J."/>
            <person name="Marques-Bonet T."/>
            <person name="Raney B.J."/>
            <person name="Ingham P.W."/>
            <person name="Tay A."/>
            <person name="Hillier L.W."/>
            <person name="Minx P."/>
            <person name="Boehm T."/>
            <person name="Wilson R.K."/>
            <person name="Brenner S."/>
            <person name="Warren W.C."/>
        </authorList>
    </citation>
    <scope>NUCLEOTIDE SEQUENCE [LARGE SCALE GENOMIC DNA]</scope>
</reference>
<comment type="catalytic activity">
    <reaction evidence="13">
        <text>O-phospho-L-tyrosyl-[protein] + H2O = L-tyrosyl-[protein] + phosphate</text>
        <dbReference type="Rhea" id="RHEA:10684"/>
        <dbReference type="Rhea" id="RHEA-COMP:10136"/>
        <dbReference type="Rhea" id="RHEA-COMP:20101"/>
        <dbReference type="ChEBI" id="CHEBI:15377"/>
        <dbReference type="ChEBI" id="CHEBI:43474"/>
        <dbReference type="ChEBI" id="CHEBI:46858"/>
        <dbReference type="ChEBI" id="CHEBI:61978"/>
        <dbReference type="EC" id="3.1.3.48"/>
    </reaction>
</comment>
<dbReference type="STRING" id="7868.ENSCMIP00000023427"/>
<evidence type="ECO:0000256" key="19">
    <source>
        <dbReference type="SAM" id="SignalP"/>
    </source>
</evidence>
<keyword evidence="11 18" id="KW-0472">Membrane</keyword>
<evidence type="ECO:0000256" key="12">
    <source>
        <dbReference type="ARBA" id="ARBA00023180"/>
    </source>
</evidence>
<dbReference type="InterPro" id="IPR016130">
    <property type="entry name" value="Tyr_Pase_AS"/>
</dbReference>
<dbReference type="InterPro" id="IPR000242">
    <property type="entry name" value="PTP_cat"/>
</dbReference>
<dbReference type="InterPro" id="IPR029021">
    <property type="entry name" value="Prot-tyrosine_phosphatase-like"/>
</dbReference>
<keyword evidence="3" id="KW-1003">Cell membrane</keyword>
<evidence type="ECO:0000256" key="15">
    <source>
        <dbReference type="ARBA" id="ARBA00073601"/>
    </source>
</evidence>
<dbReference type="Proteomes" id="UP000314986">
    <property type="component" value="Unassembled WGS sequence"/>
</dbReference>
<feature type="domain" description="Tyrosine specific protein phosphatases" evidence="21">
    <location>
        <begin position="1080"/>
        <end position="1161"/>
    </location>
</feature>
<evidence type="ECO:0000256" key="7">
    <source>
        <dbReference type="ARBA" id="ARBA00022737"/>
    </source>
</evidence>
<feature type="domain" description="Tyrosine-protein phosphatase" evidence="20">
    <location>
        <begin position="600"/>
        <end position="859"/>
    </location>
</feature>
<dbReference type="InterPro" id="IPR000387">
    <property type="entry name" value="Tyr_Pase_dom"/>
</dbReference>
<evidence type="ECO:0000256" key="17">
    <source>
        <dbReference type="SAM" id="MobiDB-lite"/>
    </source>
</evidence>
<evidence type="ECO:0000256" key="2">
    <source>
        <dbReference type="ARBA" id="ARBA00013064"/>
    </source>
</evidence>
<dbReference type="PROSITE" id="PS50055">
    <property type="entry name" value="TYR_PHOSPHATASE_PTP"/>
    <property type="match status" value="2"/>
</dbReference>
<keyword evidence="24" id="KW-1185">Reference proteome</keyword>
<dbReference type="InterPro" id="IPR050348">
    <property type="entry name" value="Protein-Tyr_Phosphatase"/>
</dbReference>
<dbReference type="InterPro" id="IPR036116">
    <property type="entry name" value="FN3_sf"/>
</dbReference>
<dbReference type="Pfam" id="PF00102">
    <property type="entry name" value="Y_phosphatase"/>
    <property type="match status" value="2"/>
</dbReference>
<evidence type="ECO:0000259" key="22">
    <source>
        <dbReference type="PROSITE" id="PS50853"/>
    </source>
</evidence>
<feature type="chain" id="PRO_5021319019" description="Receptor-type tyrosine-protein phosphatase C" evidence="19">
    <location>
        <begin position="26"/>
        <end position="1239"/>
    </location>
</feature>
<feature type="compositionally biased region" description="Polar residues" evidence="17">
    <location>
        <begin position="46"/>
        <end position="61"/>
    </location>
</feature>
<feature type="region of interest" description="Disordered" evidence="17">
    <location>
        <begin position="937"/>
        <end position="958"/>
    </location>
</feature>
<keyword evidence="7" id="KW-0677">Repeat</keyword>
<dbReference type="PANTHER" id="PTHR19134">
    <property type="entry name" value="RECEPTOR-TYPE TYROSINE-PROTEIN PHOSPHATASE"/>
    <property type="match status" value="1"/>
</dbReference>
<evidence type="ECO:0000259" key="20">
    <source>
        <dbReference type="PROSITE" id="PS50055"/>
    </source>
</evidence>
<evidence type="ECO:0000256" key="11">
    <source>
        <dbReference type="ARBA" id="ARBA00023136"/>
    </source>
</evidence>
<dbReference type="InParanoid" id="A0A4W3I3S9"/>
<reference evidence="23" key="4">
    <citation type="submission" date="2025-08" db="UniProtKB">
        <authorList>
            <consortium name="Ensembl"/>
        </authorList>
    </citation>
    <scope>IDENTIFICATION</scope>
</reference>
<reference evidence="23" key="5">
    <citation type="submission" date="2025-09" db="UniProtKB">
        <authorList>
            <consortium name="Ensembl"/>
        </authorList>
    </citation>
    <scope>IDENTIFICATION</scope>
</reference>
<feature type="compositionally biased region" description="Basic and acidic residues" evidence="17">
    <location>
        <begin position="1198"/>
        <end position="1210"/>
    </location>
</feature>
<dbReference type="SUPFAM" id="SSF49265">
    <property type="entry name" value="Fibronectin type III"/>
    <property type="match status" value="1"/>
</dbReference>
<keyword evidence="4" id="KW-0597">Phosphoprotein</keyword>
<feature type="signal peptide" evidence="19">
    <location>
        <begin position="1"/>
        <end position="25"/>
    </location>
</feature>
<reference evidence="24" key="2">
    <citation type="journal article" date="2007" name="PLoS Biol.">
        <title>Survey sequencing and comparative analysis of the elephant shark (Callorhinchus milii) genome.</title>
        <authorList>
            <person name="Venkatesh B."/>
            <person name="Kirkness E.F."/>
            <person name="Loh Y.H."/>
            <person name="Halpern A.L."/>
            <person name="Lee A.P."/>
            <person name="Johnson J."/>
            <person name="Dandona N."/>
            <person name="Viswanathan L.D."/>
            <person name="Tay A."/>
            <person name="Venter J.C."/>
            <person name="Strausberg R.L."/>
            <person name="Brenner S."/>
        </authorList>
    </citation>
    <scope>NUCLEOTIDE SEQUENCE [LARGE SCALE GENOMIC DNA]</scope>
</reference>
<dbReference type="GO" id="GO:0005886">
    <property type="term" value="C:plasma membrane"/>
    <property type="evidence" value="ECO:0007669"/>
    <property type="project" value="UniProtKB-SubCell"/>
</dbReference>
<evidence type="ECO:0000256" key="10">
    <source>
        <dbReference type="ARBA" id="ARBA00022989"/>
    </source>
</evidence>
<dbReference type="PROSITE" id="PS50853">
    <property type="entry name" value="FN3"/>
    <property type="match status" value="1"/>
</dbReference>
<keyword evidence="5 18" id="KW-0812">Transmembrane</keyword>
<dbReference type="GO" id="GO:0004725">
    <property type="term" value="F:protein tyrosine phosphatase activity"/>
    <property type="evidence" value="ECO:0007669"/>
    <property type="project" value="UniProtKB-EC"/>
</dbReference>
<keyword evidence="8" id="KW-0378">Hydrolase</keyword>
<evidence type="ECO:0000256" key="1">
    <source>
        <dbReference type="ARBA" id="ARBA00004251"/>
    </source>
</evidence>
<dbReference type="Ensembl" id="ENSCMIT00000023827.1">
    <property type="protein sequence ID" value="ENSCMIP00000023427.1"/>
    <property type="gene ID" value="ENSCMIG00000010387.1"/>
</dbReference>
<proteinExistence type="inferred from homology"/>
<dbReference type="SMART" id="SM00194">
    <property type="entry name" value="PTPc"/>
    <property type="match status" value="2"/>
</dbReference>
<feature type="domain" description="Tyrosine-protein phosphatase" evidence="20">
    <location>
        <begin position="891"/>
        <end position="1170"/>
    </location>
</feature>
<feature type="transmembrane region" description="Helical" evidence="18">
    <location>
        <begin position="525"/>
        <end position="546"/>
    </location>
</feature>
<keyword evidence="6 19" id="KW-0732">Signal</keyword>
<feature type="compositionally biased region" description="Low complexity" evidence="17">
    <location>
        <begin position="26"/>
        <end position="45"/>
    </location>
</feature>
<dbReference type="PROSITE" id="PS00383">
    <property type="entry name" value="TYR_PHOSPHATASE_1"/>
    <property type="match status" value="1"/>
</dbReference>
<dbReference type="PRINTS" id="PR00700">
    <property type="entry name" value="PRTYPHPHTASE"/>
</dbReference>
<evidence type="ECO:0000256" key="13">
    <source>
        <dbReference type="ARBA" id="ARBA00051722"/>
    </source>
</evidence>
<evidence type="ECO:0000256" key="14">
    <source>
        <dbReference type="ARBA" id="ARBA00061377"/>
    </source>
</evidence>
<sequence length="1239" mass="139297">MAKLSWLKFWALASALLGATVGVQGSNSTSSIPSTTAPTETTASTGISITHNSPLTNSNTASKSVIPSSHSNSISSTAPPTAISTTNKMTQTTDITSTQTTDTSTASPVMTSANTQATSDLSNTSFTNSSTASTAMTVSSSAITNTSTAASVTSASSSTIAYTSATPASKSCDYTLTEIKSKENILTLQLNDTTGQYLHVYCNNTNGTKLETNRFQFFNFLPCTTYSCSANTTKCNQTRDFSRDPPSHDQLNFTITTKENDDNIDFKVEGNKVNHSCKLAYQWNCSAPSVIKNENPEPTDNYTVQKNKTLTSCIEYRCSIIVSLQNNQSYIFFNGFKSVFPKKSTLETPFNVSNRTNTTISGHLAFNNLNIRTNFSYVDENGNETSCESTDTTFNCQGLTPFTSYNICLKASLMCNINSINTKKCSDYNTTEGVPGNIIIRNQQLNANNEIQIDCVPPKDLNGPPGLFYAKLENSGELQNKEKCHFKFPGLNYHTIYTIQVWASNSKHNGSRVKVTFATSYNENALIGFLVFLIILTSVALIVVLWKIYSLQKKSSRDCDEDVELIEHDDEKQLLHVEPILAEHLLDAFRSKQADEARLFLAEFQSIPRVFNKFPVKEARKPYNSIKNRYVDILPYDHNRVSLSPESGVQGSDYINASYIDGFNELRKYIAAQGPKEETSNDFWKMVWEQKTTIIVMVTRCEEGNRPKCAHYWPSMDEQNKSFGDLVIRINEEKWCPDYVVRKLFISHKKEKPTDREVTHIQFISWPDHGVPEDPQLLLKLRRRVNAFSNFFSGPIIVHCSAGVGRTGSYIGIDAMMQGLEAEGHVDIYGYIVGLRRQRCLMVQVEAQYILIHQALLEHYIFGETEICLSELPKELINLKREDPASEPSMLVAEFQRIPSYDAKSKKTGKLPENQSKNHSVSVIPFEYNRVTVKLADEKSKESENDSELSSSDDDDDDECTKYINASFIDGYWYTEALIATQTPLQETIADFWQMVFQRKTAFIVMLSKLKEDTEDFTEYWGEEDKTYDDIEVKLTECNNGPEFIVRTFEIKHGKRKDAHKVYQYHYHKWTDSDLPENPSSFIEVIRTLKEKLPKPNGPNRAIAPPIVVHCSDGAKLTGIFCALWNLLDSADTENIIDVFYMVKLLRKQRSGMILTFEQFEFLYDTIASTYPVQNGTLKSSESPLQTTVEIISETPQEESKQVSDGKSEEVSEVPAEEQKPEADTLMISNQQKILLMDP</sequence>
<dbReference type="Gene3D" id="3.90.190.10">
    <property type="entry name" value="Protein tyrosine phosphatase superfamily"/>
    <property type="match status" value="2"/>
</dbReference>
<dbReference type="EC" id="3.1.3.48" evidence="2"/>
<dbReference type="PROSITE" id="PS50056">
    <property type="entry name" value="TYR_PHOSPHATASE_2"/>
    <property type="match status" value="2"/>
</dbReference>
<evidence type="ECO:0000256" key="3">
    <source>
        <dbReference type="ARBA" id="ARBA00022475"/>
    </source>
</evidence>
<reference evidence="24" key="1">
    <citation type="journal article" date="2006" name="Science">
        <title>Ancient noncoding elements conserved in the human genome.</title>
        <authorList>
            <person name="Venkatesh B."/>
            <person name="Kirkness E.F."/>
            <person name="Loh Y.H."/>
            <person name="Halpern A.L."/>
            <person name="Lee A.P."/>
            <person name="Johnson J."/>
            <person name="Dandona N."/>
            <person name="Viswanathan L.D."/>
            <person name="Tay A."/>
            <person name="Venter J.C."/>
            <person name="Strausberg R.L."/>
            <person name="Brenner S."/>
        </authorList>
    </citation>
    <scope>NUCLEOTIDE SEQUENCE [LARGE SCALE GENOMIC DNA]</scope>
</reference>
<evidence type="ECO:0000313" key="23">
    <source>
        <dbReference type="Ensembl" id="ENSCMIP00000023427.1"/>
    </source>
</evidence>
<dbReference type="AlphaFoldDB" id="A0A4W3I3S9"/>
<comment type="similarity">
    <text evidence="14">Belongs to the protein-tyrosine phosphatase family. Receptor class 1/6 subfamily.</text>
</comment>
<dbReference type="GeneTree" id="ENSGT00940000159457"/>
<evidence type="ECO:0000256" key="8">
    <source>
        <dbReference type="ARBA" id="ARBA00022801"/>
    </source>
</evidence>
<feature type="domain" description="Fibronectin type-III" evidence="22">
    <location>
        <begin position="434"/>
        <end position="523"/>
    </location>
</feature>
<feature type="region of interest" description="Disordered" evidence="17">
    <location>
        <begin position="1193"/>
        <end position="1228"/>
    </location>
</feature>